<feature type="chain" id="PRO_5035202844" evidence="2">
    <location>
        <begin position="16"/>
        <end position="155"/>
    </location>
</feature>
<name>A0A8J2RQE6_9CRUS</name>
<organism evidence="3 4">
    <name type="scientific">Daphnia galeata</name>
    <dbReference type="NCBI Taxonomy" id="27404"/>
    <lineage>
        <taxon>Eukaryota</taxon>
        <taxon>Metazoa</taxon>
        <taxon>Ecdysozoa</taxon>
        <taxon>Arthropoda</taxon>
        <taxon>Crustacea</taxon>
        <taxon>Branchiopoda</taxon>
        <taxon>Diplostraca</taxon>
        <taxon>Cladocera</taxon>
        <taxon>Anomopoda</taxon>
        <taxon>Daphniidae</taxon>
        <taxon>Daphnia</taxon>
    </lineage>
</organism>
<gene>
    <name evidence="3" type="ORF">DGAL_LOCUS7441</name>
</gene>
<dbReference type="EMBL" id="CAKKLH010000146">
    <property type="protein sequence ID" value="CAH0104534.1"/>
    <property type="molecule type" value="Genomic_DNA"/>
</dbReference>
<keyword evidence="4" id="KW-1185">Reference proteome</keyword>
<comment type="caution">
    <text evidence="3">The sequence shown here is derived from an EMBL/GenBank/DDBJ whole genome shotgun (WGS) entry which is preliminary data.</text>
</comment>
<keyword evidence="2" id="KW-0732">Signal</keyword>
<feature type="compositionally biased region" description="Polar residues" evidence="1">
    <location>
        <begin position="44"/>
        <end position="60"/>
    </location>
</feature>
<evidence type="ECO:0000256" key="2">
    <source>
        <dbReference type="SAM" id="SignalP"/>
    </source>
</evidence>
<dbReference type="OrthoDB" id="6359552at2759"/>
<sequence length="155" mass="17228">MNPVVVLLFVQLVAAQPVALPNPLAAWNTIKPSSKVSVFDGQPLSRTRSLPQPSQSTTGNHAGPVNTKNGGIFDKVAKIMMTTTTTEPSTQQATVDIETLPGFWLKDPSRIEETTGTPYEVDYRTERYRLDDLLLLNKRRKNGYVGQHHEDETTH</sequence>
<protein>
    <submittedName>
        <fullName evidence="3">Uncharacterized protein</fullName>
    </submittedName>
</protein>
<dbReference type="AlphaFoldDB" id="A0A8J2RQE6"/>
<feature type="signal peptide" evidence="2">
    <location>
        <begin position="1"/>
        <end position="15"/>
    </location>
</feature>
<evidence type="ECO:0000313" key="4">
    <source>
        <dbReference type="Proteomes" id="UP000789390"/>
    </source>
</evidence>
<dbReference type="Proteomes" id="UP000789390">
    <property type="component" value="Unassembled WGS sequence"/>
</dbReference>
<proteinExistence type="predicted"/>
<evidence type="ECO:0000313" key="3">
    <source>
        <dbReference type="EMBL" id="CAH0104534.1"/>
    </source>
</evidence>
<reference evidence="3" key="1">
    <citation type="submission" date="2021-11" db="EMBL/GenBank/DDBJ databases">
        <authorList>
            <person name="Schell T."/>
        </authorList>
    </citation>
    <scope>NUCLEOTIDE SEQUENCE</scope>
    <source>
        <strain evidence="3">M5</strain>
    </source>
</reference>
<feature type="region of interest" description="Disordered" evidence="1">
    <location>
        <begin position="36"/>
        <end position="68"/>
    </location>
</feature>
<evidence type="ECO:0000256" key="1">
    <source>
        <dbReference type="SAM" id="MobiDB-lite"/>
    </source>
</evidence>
<accession>A0A8J2RQE6</accession>